<accession>A0ABV9B1Y8</accession>
<sequence>MASNEAAARLDYLEDLYRDWNDGGASSGWAVERISAEFERIRRELGDLPGVVSSAAR</sequence>
<protein>
    <submittedName>
        <fullName evidence="1">Uncharacterized protein</fullName>
    </submittedName>
</protein>
<proteinExistence type="predicted"/>
<evidence type="ECO:0000313" key="2">
    <source>
        <dbReference type="Proteomes" id="UP001595839"/>
    </source>
</evidence>
<comment type="caution">
    <text evidence="1">The sequence shown here is derived from an EMBL/GenBank/DDBJ whole genome shotgun (WGS) entry which is preliminary data.</text>
</comment>
<keyword evidence="2" id="KW-1185">Reference proteome</keyword>
<reference evidence="2" key="1">
    <citation type="journal article" date="2019" name="Int. J. Syst. Evol. Microbiol.">
        <title>The Global Catalogue of Microorganisms (GCM) 10K type strain sequencing project: providing services to taxonomists for standard genome sequencing and annotation.</title>
        <authorList>
            <consortium name="The Broad Institute Genomics Platform"/>
            <consortium name="The Broad Institute Genome Sequencing Center for Infectious Disease"/>
            <person name="Wu L."/>
            <person name="Ma J."/>
        </authorList>
    </citation>
    <scope>NUCLEOTIDE SEQUENCE [LARGE SCALE GENOMIC DNA]</scope>
    <source>
        <strain evidence="2">CGMCC 4.7177</strain>
    </source>
</reference>
<dbReference type="EMBL" id="JBHSFK010000041">
    <property type="protein sequence ID" value="MFC4506258.1"/>
    <property type="molecule type" value="Genomic_DNA"/>
</dbReference>
<organism evidence="1 2">
    <name type="scientific">Streptomyces vulcanius</name>
    <dbReference type="NCBI Taxonomy" id="1441876"/>
    <lineage>
        <taxon>Bacteria</taxon>
        <taxon>Bacillati</taxon>
        <taxon>Actinomycetota</taxon>
        <taxon>Actinomycetes</taxon>
        <taxon>Kitasatosporales</taxon>
        <taxon>Streptomycetaceae</taxon>
        <taxon>Streptomyces</taxon>
    </lineage>
</organism>
<name>A0ABV9B1Y8_9ACTN</name>
<dbReference type="RefSeq" id="WP_381184044.1">
    <property type="nucleotide sequence ID" value="NZ_JBHSFK010000041.1"/>
</dbReference>
<gene>
    <name evidence="1" type="ORF">ACFPIH_43630</name>
</gene>
<dbReference type="Proteomes" id="UP001595839">
    <property type="component" value="Unassembled WGS sequence"/>
</dbReference>
<evidence type="ECO:0000313" key="1">
    <source>
        <dbReference type="EMBL" id="MFC4506258.1"/>
    </source>
</evidence>